<evidence type="ECO:0000313" key="1">
    <source>
        <dbReference type="EMBL" id="MEQ2291526.1"/>
    </source>
</evidence>
<accession>A0ABV0YDE5</accession>
<sequence>MNRQAVDQHLYEFVVWHHQHVHKSTNFSYPFSAPRSKLLFHHSDYFKVQTSMEVNFLRVFFPFTNLTPRVIHVSAKEMKSFKAALRVKRSPCLSPDKTPVTRMPSSVTGVIHETARSSQMRG</sequence>
<name>A0ABV0YDE5_9TELE</name>
<organism evidence="1 2">
    <name type="scientific">Ameca splendens</name>
    <dbReference type="NCBI Taxonomy" id="208324"/>
    <lineage>
        <taxon>Eukaryota</taxon>
        <taxon>Metazoa</taxon>
        <taxon>Chordata</taxon>
        <taxon>Craniata</taxon>
        <taxon>Vertebrata</taxon>
        <taxon>Euteleostomi</taxon>
        <taxon>Actinopterygii</taxon>
        <taxon>Neopterygii</taxon>
        <taxon>Teleostei</taxon>
        <taxon>Neoteleostei</taxon>
        <taxon>Acanthomorphata</taxon>
        <taxon>Ovalentaria</taxon>
        <taxon>Atherinomorphae</taxon>
        <taxon>Cyprinodontiformes</taxon>
        <taxon>Goodeidae</taxon>
        <taxon>Ameca</taxon>
    </lineage>
</organism>
<gene>
    <name evidence="1" type="ORF">AMECASPLE_014205</name>
</gene>
<proteinExistence type="predicted"/>
<dbReference type="EMBL" id="JAHRIP010029170">
    <property type="protein sequence ID" value="MEQ2291526.1"/>
    <property type="molecule type" value="Genomic_DNA"/>
</dbReference>
<protein>
    <submittedName>
        <fullName evidence="1">Uncharacterized protein</fullName>
    </submittedName>
</protein>
<comment type="caution">
    <text evidence="1">The sequence shown here is derived from an EMBL/GenBank/DDBJ whole genome shotgun (WGS) entry which is preliminary data.</text>
</comment>
<evidence type="ECO:0000313" key="2">
    <source>
        <dbReference type="Proteomes" id="UP001469553"/>
    </source>
</evidence>
<dbReference type="Proteomes" id="UP001469553">
    <property type="component" value="Unassembled WGS sequence"/>
</dbReference>
<reference evidence="1 2" key="1">
    <citation type="submission" date="2021-06" db="EMBL/GenBank/DDBJ databases">
        <authorList>
            <person name="Palmer J.M."/>
        </authorList>
    </citation>
    <scope>NUCLEOTIDE SEQUENCE [LARGE SCALE GENOMIC DNA]</scope>
    <source>
        <strain evidence="1 2">AS_MEX2019</strain>
        <tissue evidence="1">Muscle</tissue>
    </source>
</reference>
<keyword evidence="2" id="KW-1185">Reference proteome</keyword>